<keyword evidence="2" id="KW-0436">Ligase</keyword>
<reference evidence="2 3" key="1">
    <citation type="submission" date="2017-07" db="EMBL/GenBank/DDBJ databases">
        <title>Complete genome sequence of Oryzomicrobium terrae TPP412.</title>
        <authorList>
            <person name="Chiu L.-W."/>
            <person name="Lo K.-J."/>
            <person name="Tsai Y.-M."/>
            <person name="Lin S.-S."/>
            <person name="Kuo C.-H."/>
            <person name="Liu C.-T."/>
        </authorList>
    </citation>
    <scope>NUCLEOTIDE SEQUENCE [LARGE SCALE GENOMIC DNA]</scope>
    <source>
        <strain evidence="2 3">TPP412</strain>
    </source>
</reference>
<proteinExistence type="predicted"/>
<dbReference type="AlphaFoldDB" id="A0A5C1E883"/>
<evidence type="ECO:0000313" key="2">
    <source>
        <dbReference type="EMBL" id="QEL65172.1"/>
    </source>
</evidence>
<dbReference type="Gene3D" id="3.90.1140.10">
    <property type="entry name" value="Cyclic phosphodiesterase"/>
    <property type="match status" value="1"/>
</dbReference>
<keyword evidence="1" id="KW-0378">Hydrolase</keyword>
<accession>A0A5C1E883</accession>
<dbReference type="GO" id="GO:0008664">
    <property type="term" value="F:RNA 2',3'-cyclic 3'-phosphodiesterase activity"/>
    <property type="evidence" value="ECO:0007669"/>
    <property type="project" value="InterPro"/>
</dbReference>
<dbReference type="InterPro" id="IPR009097">
    <property type="entry name" value="Cyclic_Pdiesterase"/>
</dbReference>
<dbReference type="KEGG" id="otr:OTERR_16960"/>
<dbReference type="GO" id="GO:0016874">
    <property type="term" value="F:ligase activity"/>
    <property type="evidence" value="ECO:0007669"/>
    <property type="project" value="UniProtKB-KW"/>
</dbReference>
<evidence type="ECO:0000256" key="1">
    <source>
        <dbReference type="ARBA" id="ARBA00022801"/>
    </source>
</evidence>
<name>A0A5C1E883_9RHOO</name>
<dbReference type="Proteomes" id="UP000323671">
    <property type="component" value="Chromosome"/>
</dbReference>
<sequence length="161" mass="17771">MRRALVRQRDAWSAAAGTRLMRPDTLHLTLHYIGHVPRGRLAEIRHGLKTPFSPFAFGLERTDLWRHGIAVLATDAVAPGLAALHAALGKRLADLGLPTDSADFHPHVTLARRAGRLVPAIPPLPLRWQVRDYVLVESRPGQESPYTVLERYPATALASDT</sequence>
<dbReference type="InterPro" id="IPR004175">
    <property type="entry name" value="RNA_CPDase"/>
</dbReference>
<dbReference type="PANTHER" id="PTHR35561:SF1">
    <property type="entry name" value="RNA 2',3'-CYCLIC PHOSPHODIESTERASE"/>
    <property type="match status" value="1"/>
</dbReference>
<dbReference type="PANTHER" id="PTHR35561">
    <property type="entry name" value="RNA 2',3'-CYCLIC PHOSPHODIESTERASE"/>
    <property type="match status" value="1"/>
</dbReference>
<dbReference type="NCBIfam" id="TIGR02258">
    <property type="entry name" value="2_5_ligase"/>
    <property type="match status" value="1"/>
</dbReference>
<organism evidence="2 3">
    <name type="scientific">Oryzomicrobium terrae</name>
    <dbReference type="NCBI Taxonomy" id="1735038"/>
    <lineage>
        <taxon>Bacteria</taxon>
        <taxon>Pseudomonadati</taxon>
        <taxon>Pseudomonadota</taxon>
        <taxon>Betaproteobacteria</taxon>
        <taxon>Rhodocyclales</taxon>
        <taxon>Rhodocyclaceae</taxon>
        <taxon>Oryzomicrobium</taxon>
    </lineage>
</organism>
<dbReference type="EMBL" id="CP022579">
    <property type="protein sequence ID" value="QEL65172.1"/>
    <property type="molecule type" value="Genomic_DNA"/>
</dbReference>
<protein>
    <submittedName>
        <fullName evidence="2">2'-5' RNA ligase</fullName>
    </submittedName>
</protein>
<dbReference type="SUPFAM" id="SSF55144">
    <property type="entry name" value="LigT-like"/>
    <property type="match status" value="1"/>
</dbReference>
<dbReference type="Pfam" id="PF13563">
    <property type="entry name" value="2_5_RNA_ligase2"/>
    <property type="match status" value="1"/>
</dbReference>
<keyword evidence="3" id="KW-1185">Reference proteome</keyword>
<gene>
    <name evidence="2" type="primary">ligT</name>
    <name evidence="2" type="ORF">OTERR_16960</name>
</gene>
<dbReference type="GO" id="GO:0004113">
    <property type="term" value="F:2',3'-cyclic-nucleotide 3'-phosphodiesterase activity"/>
    <property type="evidence" value="ECO:0007669"/>
    <property type="project" value="InterPro"/>
</dbReference>
<evidence type="ECO:0000313" key="3">
    <source>
        <dbReference type="Proteomes" id="UP000323671"/>
    </source>
</evidence>